<evidence type="ECO:0000313" key="4">
    <source>
        <dbReference type="Proteomes" id="UP000039324"/>
    </source>
</evidence>
<accession>A0A0G4J2R9</accession>
<geneLocation type="mitochondrion" evidence="3"/>
<dbReference type="Gene3D" id="3.30.70.3000">
    <property type="match status" value="1"/>
</dbReference>
<evidence type="ECO:0000313" key="3">
    <source>
        <dbReference type="EMBL" id="SPQ96574.1"/>
    </source>
</evidence>
<dbReference type="EMBL" id="CDSF01000120">
    <property type="protein sequence ID" value="CEP01855.1"/>
    <property type="molecule type" value="Genomic_DNA"/>
</dbReference>
<dbReference type="OrthoDB" id="5959761at2759"/>
<dbReference type="PANTHER" id="PTHR12729">
    <property type="entry name" value="TRNA(HIS) GUANYLYLTRANSFERASE-RELATED"/>
    <property type="match status" value="1"/>
</dbReference>
<dbReference type="PANTHER" id="PTHR12729:SF1">
    <property type="entry name" value="TRNAHIS GUANYLYLTRANSFERASE CATALYTIC DOMAIN-CONTAINING PROTEIN"/>
    <property type="match status" value="1"/>
</dbReference>
<dbReference type="GO" id="GO:0008193">
    <property type="term" value="F:tRNA guanylyltransferase activity"/>
    <property type="evidence" value="ECO:0007669"/>
    <property type="project" value="InterPro"/>
</dbReference>
<evidence type="ECO:0000313" key="5">
    <source>
        <dbReference type="Proteomes" id="UP000290189"/>
    </source>
</evidence>
<evidence type="ECO:0000313" key="2">
    <source>
        <dbReference type="EMBL" id="CEP01855.1"/>
    </source>
</evidence>
<dbReference type="Proteomes" id="UP000290189">
    <property type="component" value="Unassembled WGS sequence"/>
</dbReference>
<dbReference type="InterPro" id="IPR024956">
    <property type="entry name" value="tRNAHis_GuaTrfase_cat"/>
</dbReference>
<dbReference type="AlphaFoldDB" id="A0A0G4J2R9"/>
<dbReference type="GO" id="GO:0000287">
    <property type="term" value="F:magnesium ion binding"/>
    <property type="evidence" value="ECO:0007669"/>
    <property type="project" value="InterPro"/>
</dbReference>
<sequence length="328" mass="36824">MELPGRAVLSALLRELARAPKATFSARVTPDLHDASPFLGKARWNEARTVIRQREEMVVDRLRVPGQYWLTLRLDGCGFKRFVRRCDQASLIATSSYSSEIADLMRRCCEALCREYSAGFAYTQSDEMTIVVSPGRVINDLQTPHVFNGRIMKLCSTASSLAAVTMAKGLERLRRKRGLDHSEALDEIVPIFDCRVGVFETLDEALSVILWRAYDCGVNGVADAVYQQRCAYSDAMQVARQNTGTKLEWLAERMLLPLPAHQAYGSFFVKVKQFKDAVNPITQQAVLCERSTWEHSSFNVLSAFADGRLARILERRPITCDVSSDSCI</sequence>
<reference evidence="2 4" key="1">
    <citation type="submission" date="2015-02" db="EMBL/GenBank/DDBJ databases">
        <authorList>
            <person name="Chooi Y.-H."/>
        </authorList>
    </citation>
    <scope>NUCLEOTIDE SEQUENCE [LARGE SCALE GENOMIC DNA]</scope>
    <source>
        <strain evidence="2">E3</strain>
    </source>
</reference>
<proteinExistence type="predicted"/>
<gene>
    <name evidence="2" type="ORF">PBRA_008798</name>
    <name evidence="3" type="ORF">PLBR_LOCUS3789</name>
</gene>
<keyword evidence="3" id="KW-0496">Mitochondrion</keyword>
<dbReference type="EMBL" id="OVEO01000006">
    <property type="protein sequence ID" value="SPQ96574.1"/>
    <property type="molecule type" value="Genomic_DNA"/>
</dbReference>
<dbReference type="InterPro" id="IPR038469">
    <property type="entry name" value="tRNAHis_GuaTrfase_Thg1_sf"/>
</dbReference>
<feature type="domain" description="tRNAHis guanylyltransferase catalytic" evidence="1">
    <location>
        <begin position="61"/>
        <end position="197"/>
    </location>
</feature>
<keyword evidence="4" id="KW-1185">Reference proteome</keyword>
<dbReference type="GO" id="GO:0006400">
    <property type="term" value="P:tRNA modification"/>
    <property type="evidence" value="ECO:0007669"/>
    <property type="project" value="InterPro"/>
</dbReference>
<name>A0A0G4J2R9_PLABS</name>
<dbReference type="OMA" id="LWRAYDC"/>
<evidence type="ECO:0000259" key="1">
    <source>
        <dbReference type="Pfam" id="PF04446"/>
    </source>
</evidence>
<reference evidence="3 5" key="2">
    <citation type="submission" date="2018-03" db="EMBL/GenBank/DDBJ databases">
        <authorList>
            <person name="Fogelqvist J."/>
        </authorList>
    </citation>
    <scope>NUCLEOTIDE SEQUENCE [LARGE SCALE GENOMIC DNA]</scope>
</reference>
<dbReference type="Pfam" id="PF04446">
    <property type="entry name" value="Thg1"/>
    <property type="match status" value="1"/>
</dbReference>
<dbReference type="Proteomes" id="UP000039324">
    <property type="component" value="Unassembled WGS sequence"/>
</dbReference>
<organism evidence="2 4">
    <name type="scientific">Plasmodiophora brassicae</name>
    <name type="common">Clubroot disease agent</name>
    <dbReference type="NCBI Taxonomy" id="37360"/>
    <lineage>
        <taxon>Eukaryota</taxon>
        <taxon>Sar</taxon>
        <taxon>Rhizaria</taxon>
        <taxon>Endomyxa</taxon>
        <taxon>Phytomyxea</taxon>
        <taxon>Plasmodiophorida</taxon>
        <taxon>Plasmodiophoridae</taxon>
        <taxon>Plasmodiophora</taxon>
    </lineage>
</organism>
<dbReference type="InterPro" id="IPR007537">
    <property type="entry name" value="tRNAHis_GuaTrfase_Thg1"/>
</dbReference>
<protein>
    <recommendedName>
        <fullName evidence="1">tRNAHis guanylyltransferase catalytic domain-containing protein</fullName>
    </recommendedName>
</protein>